<evidence type="ECO:0000313" key="3">
    <source>
        <dbReference type="EMBL" id="SDI27800.1"/>
    </source>
</evidence>
<dbReference type="InterPro" id="IPR010982">
    <property type="entry name" value="Lambda_DNA-bd_dom_sf"/>
</dbReference>
<dbReference type="GO" id="GO:0003677">
    <property type="term" value="F:DNA binding"/>
    <property type="evidence" value="ECO:0007669"/>
    <property type="project" value="InterPro"/>
</dbReference>
<name>A0A1G8JB09_9ACTN</name>
<keyword evidence="4" id="KW-1185">Reference proteome</keyword>
<dbReference type="Gene3D" id="1.10.10.2910">
    <property type="match status" value="1"/>
</dbReference>
<dbReference type="Gene3D" id="1.10.260.40">
    <property type="entry name" value="lambda repressor-like DNA-binding domains"/>
    <property type="match status" value="1"/>
</dbReference>
<dbReference type="EMBL" id="FNCN01000042">
    <property type="protein sequence ID" value="SDI27800.1"/>
    <property type="molecule type" value="Genomic_DNA"/>
</dbReference>
<feature type="domain" description="HTH cro/C1-type" evidence="2">
    <location>
        <begin position="30"/>
        <end position="84"/>
    </location>
</feature>
<dbReference type="SMART" id="SM00530">
    <property type="entry name" value="HTH_XRE"/>
    <property type="match status" value="1"/>
</dbReference>
<dbReference type="CDD" id="cd00093">
    <property type="entry name" value="HTH_XRE"/>
    <property type="match status" value="1"/>
</dbReference>
<evidence type="ECO:0000313" key="4">
    <source>
        <dbReference type="Proteomes" id="UP000198923"/>
    </source>
</evidence>
<dbReference type="Pfam" id="PF01381">
    <property type="entry name" value="HTH_3"/>
    <property type="match status" value="1"/>
</dbReference>
<accession>A0A1G8JB09</accession>
<dbReference type="AlphaFoldDB" id="A0A1G8JB09"/>
<sequence>MKDNQLSLPGVPQGPITPKAVWEGFDPARLTQARYLAGMTKKDIAAGIGVSPAAVGQYETGSTRPRPDLIPRLAEVLDVPITFFLAGRPHGKLDSSMAHFRTLRSTSGTQRNKALSFAEQVWELTYALEKRVQLPPVNLPGFAGGEIHPGIELSRDPVEAARQLREYWNLGEGPVRHLVRQIEAHGIVVVTPGPDETATKTDAFSSSGLPRPLAVLTPNRSDDVYRHRFSAAHELGHLVLHAVATGEAQQEREADMFAAEFLTPRTSLHPLLSPRIDFSQLVALQRTWGVSVHSLIYRYREFGLVSDATISRAYQRLNTLKHLPGFSPEPVNGYPGEQPTIIWKAFELAEKHADLTVNRLAAELAWKPNRVRQLLGIDDTRPVLRIV</sequence>
<reference evidence="3 4" key="1">
    <citation type="submission" date="2016-10" db="EMBL/GenBank/DDBJ databases">
        <authorList>
            <person name="de Groot N.N."/>
        </authorList>
    </citation>
    <scope>NUCLEOTIDE SEQUENCE [LARGE SCALE GENOMIC DNA]</scope>
    <source>
        <strain evidence="3 4">CPCC 201354</strain>
    </source>
</reference>
<evidence type="ECO:0000259" key="2">
    <source>
        <dbReference type="PROSITE" id="PS50943"/>
    </source>
</evidence>
<dbReference type="PROSITE" id="PS50943">
    <property type="entry name" value="HTH_CROC1"/>
    <property type="match status" value="1"/>
</dbReference>
<dbReference type="STRING" id="504805.SAMN05421505_1425"/>
<dbReference type="InterPro" id="IPR052345">
    <property type="entry name" value="Rad_response_metalloprotease"/>
</dbReference>
<dbReference type="SUPFAM" id="SSF47413">
    <property type="entry name" value="lambda repressor-like DNA-binding domains"/>
    <property type="match status" value="1"/>
</dbReference>
<organism evidence="3 4">
    <name type="scientific">Sinosporangium album</name>
    <dbReference type="NCBI Taxonomy" id="504805"/>
    <lineage>
        <taxon>Bacteria</taxon>
        <taxon>Bacillati</taxon>
        <taxon>Actinomycetota</taxon>
        <taxon>Actinomycetes</taxon>
        <taxon>Streptosporangiales</taxon>
        <taxon>Streptosporangiaceae</taxon>
        <taxon>Sinosporangium</taxon>
    </lineage>
</organism>
<comment type="similarity">
    <text evidence="1">Belongs to the short-chain fatty acyl-CoA assimilation regulator (ScfR) family.</text>
</comment>
<dbReference type="OrthoDB" id="9794834at2"/>
<dbReference type="InterPro" id="IPR001387">
    <property type="entry name" value="Cro/C1-type_HTH"/>
</dbReference>
<protein>
    <submittedName>
        <fullName evidence="3">Zn-dependent peptidase ImmA, M78 family</fullName>
    </submittedName>
</protein>
<dbReference type="Pfam" id="PF06114">
    <property type="entry name" value="Peptidase_M78"/>
    <property type="match status" value="1"/>
</dbReference>
<dbReference type="PANTHER" id="PTHR43236">
    <property type="entry name" value="ANTITOXIN HIGA1"/>
    <property type="match status" value="1"/>
</dbReference>
<gene>
    <name evidence="3" type="ORF">SAMN05421505_1425</name>
</gene>
<proteinExistence type="inferred from homology"/>
<dbReference type="InterPro" id="IPR010359">
    <property type="entry name" value="IrrE_HExxH"/>
</dbReference>
<evidence type="ECO:0000256" key="1">
    <source>
        <dbReference type="ARBA" id="ARBA00007227"/>
    </source>
</evidence>
<dbReference type="PANTHER" id="PTHR43236:SF1">
    <property type="entry name" value="BLL7220 PROTEIN"/>
    <property type="match status" value="1"/>
</dbReference>
<dbReference type="Proteomes" id="UP000198923">
    <property type="component" value="Unassembled WGS sequence"/>
</dbReference>